<keyword evidence="2" id="KW-1185">Reference proteome</keyword>
<dbReference type="EMBL" id="BAABDU010000004">
    <property type="protein sequence ID" value="GAA3772686.1"/>
    <property type="molecule type" value="Genomic_DNA"/>
</dbReference>
<dbReference type="RefSeq" id="WP_345145343.1">
    <property type="nucleotide sequence ID" value="NZ_BAABDU010000004.1"/>
</dbReference>
<evidence type="ECO:0000313" key="1">
    <source>
        <dbReference type="EMBL" id="GAA3772686.1"/>
    </source>
</evidence>
<organism evidence="1 2">
    <name type="scientific">Flavobacterium ginsengiterrae</name>
    <dbReference type="NCBI Taxonomy" id="871695"/>
    <lineage>
        <taxon>Bacteria</taxon>
        <taxon>Pseudomonadati</taxon>
        <taxon>Bacteroidota</taxon>
        <taxon>Flavobacteriia</taxon>
        <taxon>Flavobacteriales</taxon>
        <taxon>Flavobacteriaceae</taxon>
        <taxon>Flavobacterium</taxon>
    </lineage>
</organism>
<gene>
    <name evidence="1" type="ORF">GCM10022423_28850</name>
</gene>
<evidence type="ECO:0000313" key="2">
    <source>
        <dbReference type="Proteomes" id="UP001500748"/>
    </source>
</evidence>
<protein>
    <recommendedName>
        <fullName evidence="3">Lipoprotein</fullName>
    </recommendedName>
</protein>
<name>A0ABP7GQP3_9FLAO</name>
<reference evidence="2" key="1">
    <citation type="journal article" date="2019" name="Int. J. Syst. Evol. Microbiol.">
        <title>The Global Catalogue of Microorganisms (GCM) 10K type strain sequencing project: providing services to taxonomists for standard genome sequencing and annotation.</title>
        <authorList>
            <consortium name="The Broad Institute Genomics Platform"/>
            <consortium name="The Broad Institute Genome Sequencing Center for Infectious Disease"/>
            <person name="Wu L."/>
            <person name="Ma J."/>
        </authorList>
    </citation>
    <scope>NUCLEOTIDE SEQUENCE [LARGE SCALE GENOMIC DNA]</scope>
    <source>
        <strain evidence="2">JCM 17337</strain>
    </source>
</reference>
<dbReference type="PROSITE" id="PS51257">
    <property type="entry name" value="PROKAR_LIPOPROTEIN"/>
    <property type="match status" value="1"/>
</dbReference>
<proteinExistence type="predicted"/>
<dbReference type="Proteomes" id="UP001500748">
    <property type="component" value="Unassembled WGS sequence"/>
</dbReference>
<evidence type="ECO:0008006" key="3">
    <source>
        <dbReference type="Google" id="ProtNLM"/>
    </source>
</evidence>
<comment type="caution">
    <text evidence="1">The sequence shown here is derived from an EMBL/GenBank/DDBJ whole genome shotgun (WGS) entry which is preliminary data.</text>
</comment>
<accession>A0ABP7GQP3</accession>
<sequence>MKVYTYIAIILLLTSCGDKKIDNLNLTTTQKKNNDSIQNRINNSIKIASLDTIFRKEKDFHLKINKLENGFLKLDYKLKNEKKKHSFKMKYFDYSEVVFPINGVGHLDSKKLKLEKYSIYKDSILVLPIVSMPNTLSIYVIDLKNEKKLMDDFRTSLFFLWIRTKKGFEFIRADNPILTDSTYKYTLIKCRLNSNYLEDIKTDTIVLKNNINDDLKKQYELIKRF</sequence>